<keyword evidence="3" id="KW-1185">Reference proteome</keyword>
<reference evidence="2 3" key="1">
    <citation type="submission" date="2020-08" db="EMBL/GenBank/DDBJ databases">
        <title>Genomic Encyclopedia of Archaeal and Bacterial Type Strains, Phase II (KMG-II): from individual species to whole genera.</title>
        <authorList>
            <person name="Goeker M."/>
        </authorList>
    </citation>
    <scope>NUCLEOTIDE SEQUENCE [LARGE SCALE GENOMIC DNA]</scope>
    <source>
        <strain evidence="2 3">DSM 43850</strain>
    </source>
</reference>
<name>A0ABR6BKE0_9PSEU</name>
<evidence type="ECO:0000313" key="2">
    <source>
        <dbReference type="EMBL" id="MBA8927348.1"/>
    </source>
</evidence>
<protein>
    <recommendedName>
        <fullName evidence="4">DUF4436 domain-containing protein</fullName>
    </recommendedName>
</protein>
<proteinExistence type="predicted"/>
<sequence length="283" mass="30803">MSEQEVKRRRWPYFVVPIGVVLAVGLGALGFFSEFSSRNVDYTIGDESHPGNAVNVLTTVQRVDAAPREMVLQVLVMPRGSYADNGNETAPAKDLVVETSSLTTAPLTFKAHERITARELRVPLNGVVSFFPFDRYTTQLYFGAETAGVPAPVLLNVSDHDPGFITRPTAQQTGDGEVTADLEVKRSRSTFFLAWFQGIVMWALGLSVLGGAVHIMRRKLGLVWPALGWMAATLFALVGFRNAAPGLPPIGSLIDYCAFFWAEAIITLSLVMVTLKGVRAKAS</sequence>
<dbReference type="Proteomes" id="UP000517916">
    <property type="component" value="Unassembled WGS sequence"/>
</dbReference>
<evidence type="ECO:0000313" key="3">
    <source>
        <dbReference type="Proteomes" id="UP000517916"/>
    </source>
</evidence>
<dbReference type="RefSeq" id="WP_182838294.1">
    <property type="nucleotide sequence ID" value="NZ_BAAABQ010000057.1"/>
</dbReference>
<keyword evidence="1" id="KW-0472">Membrane</keyword>
<feature type="transmembrane region" description="Helical" evidence="1">
    <location>
        <begin position="192"/>
        <end position="215"/>
    </location>
</feature>
<accession>A0ABR6BKE0</accession>
<feature type="transmembrane region" description="Helical" evidence="1">
    <location>
        <begin position="12"/>
        <end position="32"/>
    </location>
</feature>
<dbReference type="InterPro" id="IPR027948">
    <property type="entry name" value="DUF4436"/>
</dbReference>
<dbReference type="EMBL" id="JACJID010000003">
    <property type="protein sequence ID" value="MBA8927348.1"/>
    <property type="molecule type" value="Genomic_DNA"/>
</dbReference>
<keyword evidence="1" id="KW-0812">Transmembrane</keyword>
<feature type="transmembrane region" description="Helical" evidence="1">
    <location>
        <begin position="253"/>
        <end position="275"/>
    </location>
</feature>
<feature type="transmembrane region" description="Helical" evidence="1">
    <location>
        <begin position="222"/>
        <end position="241"/>
    </location>
</feature>
<dbReference type="Pfam" id="PF14494">
    <property type="entry name" value="DUF4436"/>
    <property type="match status" value="1"/>
</dbReference>
<evidence type="ECO:0008006" key="4">
    <source>
        <dbReference type="Google" id="ProtNLM"/>
    </source>
</evidence>
<comment type="caution">
    <text evidence="2">The sequence shown here is derived from an EMBL/GenBank/DDBJ whole genome shotgun (WGS) entry which is preliminary data.</text>
</comment>
<gene>
    <name evidence="2" type="ORF">BC739_004554</name>
</gene>
<keyword evidence="1" id="KW-1133">Transmembrane helix</keyword>
<evidence type="ECO:0000256" key="1">
    <source>
        <dbReference type="SAM" id="Phobius"/>
    </source>
</evidence>
<organism evidence="2 3">
    <name type="scientific">Kutzneria viridogrisea</name>
    <dbReference type="NCBI Taxonomy" id="47990"/>
    <lineage>
        <taxon>Bacteria</taxon>
        <taxon>Bacillati</taxon>
        <taxon>Actinomycetota</taxon>
        <taxon>Actinomycetes</taxon>
        <taxon>Pseudonocardiales</taxon>
        <taxon>Pseudonocardiaceae</taxon>
        <taxon>Kutzneria</taxon>
    </lineage>
</organism>